<evidence type="ECO:0000313" key="4">
    <source>
        <dbReference type="EMBL" id="KRH23625.1"/>
    </source>
</evidence>
<comment type="similarity">
    <text evidence="1">Belongs to the patatin family.</text>
</comment>
<keyword evidence="3" id="KW-0442">Lipid degradation</keyword>
<keyword evidence="2" id="KW-0378">Hydrolase</keyword>
<dbReference type="PANTHER" id="PTHR32241">
    <property type="entry name" value="PATATIN-LIKE PROTEIN 6"/>
    <property type="match status" value="1"/>
</dbReference>
<dbReference type="AlphaFoldDB" id="A0A0R0H8C8"/>
<evidence type="ECO:0000256" key="3">
    <source>
        <dbReference type="ARBA" id="ARBA00022963"/>
    </source>
</evidence>
<evidence type="ECO:0000313" key="5">
    <source>
        <dbReference type="EnsemblPlants" id="KRH23625"/>
    </source>
</evidence>
<dbReference type="Gramene" id="KRH23625">
    <property type="protein sequence ID" value="KRH23625"/>
    <property type="gene ID" value="GLYMA_13G368800"/>
</dbReference>
<accession>A0A0R0H8C8</accession>
<reference evidence="4 5" key="1">
    <citation type="journal article" date="2010" name="Nature">
        <title>Genome sequence of the palaeopolyploid soybean.</title>
        <authorList>
            <person name="Schmutz J."/>
            <person name="Cannon S.B."/>
            <person name="Schlueter J."/>
            <person name="Ma J."/>
            <person name="Mitros T."/>
            <person name="Nelson W."/>
            <person name="Hyten D.L."/>
            <person name="Song Q."/>
            <person name="Thelen J.J."/>
            <person name="Cheng J."/>
            <person name="Xu D."/>
            <person name="Hellsten U."/>
            <person name="May G.D."/>
            <person name="Yu Y."/>
            <person name="Sakurai T."/>
            <person name="Umezawa T."/>
            <person name="Bhattacharyya M.K."/>
            <person name="Sandhu D."/>
            <person name="Valliyodan B."/>
            <person name="Lindquist E."/>
            <person name="Peto M."/>
            <person name="Grant D."/>
            <person name="Shu S."/>
            <person name="Goodstein D."/>
            <person name="Barry K."/>
            <person name="Futrell-Griggs M."/>
            <person name="Abernathy B."/>
            <person name="Du J."/>
            <person name="Tian Z."/>
            <person name="Zhu L."/>
            <person name="Gill N."/>
            <person name="Joshi T."/>
            <person name="Libault M."/>
            <person name="Sethuraman A."/>
            <person name="Zhang X.-C."/>
            <person name="Shinozaki K."/>
            <person name="Nguyen H.T."/>
            <person name="Wing R.A."/>
            <person name="Cregan P."/>
            <person name="Specht J."/>
            <person name="Grimwood J."/>
            <person name="Rokhsar D."/>
            <person name="Stacey G."/>
            <person name="Shoemaker R.C."/>
            <person name="Jackson S.A."/>
        </authorList>
    </citation>
    <scope>NUCLEOTIDE SEQUENCE</scope>
    <source>
        <strain evidence="5">cv. Williams 82</strain>
        <tissue evidence="4">Callus</tissue>
    </source>
</reference>
<dbReference type="GO" id="GO:0016042">
    <property type="term" value="P:lipid catabolic process"/>
    <property type="evidence" value="ECO:0007669"/>
    <property type="project" value="UniProtKB-KW"/>
</dbReference>
<reference evidence="5" key="2">
    <citation type="submission" date="2018-02" db="UniProtKB">
        <authorList>
            <consortium name="EnsemblPlants"/>
        </authorList>
    </citation>
    <scope>IDENTIFICATION</scope>
    <source>
        <strain evidence="5">Williams 82</strain>
    </source>
</reference>
<keyword evidence="6" id="KW-1185">Reference proteome</keyword>
<dbReference type="EnsemblPlants" id="KRH23625">
    <property type="protein sequence ID" value="KRH23625"/>
    <property type="gene ID" value="GLYMA_13G368800"/>
</dbReference>
<dbReference type="PANTHER" id="PTHR32241:SF13">
    <property type="entry name" value="INACTIVE PATATIN-LIKE PROTEIN 9-RELATED"/>
    <property type="match status" value="1"/>
</dbReference>
<evidence type="ECO:0000256" key="2">
    <source>
        <dbReference type="ARBA" id="ARBA00022801"/>
    </source>
</evidence>
<proteinExistence type="inferred from homology"/>
<protein>
    <submittedName>
        <fullName evidence="4 5">Uncharacterized protein</fullName>
    </submittedName>
</protein>
<keyword evidence="3" id="KW-0443">Lipid metabolism</keyword>
<organism evidence="4">
    <name type="scientific">Glycine max</name>
    <name type="common">Soybean</name>
    <name type="synonym">Glycine hispida</name>
    <dbReference type="NCBI Taxonomy" id="3847"/>
    <lineage>
        <taxon>Eukaryota</taxon>
        <taxon>Viridiplantae</taxon>
        <taxon>Streptophyta</taxon>
        <taxon>Embryophyta</taxon>
        <taxon>Tracheophyta</taxon>
        <taxon>Spermatophyta</taxon>
        <taxon>Magnoliopsida</taxon>
        <taxon>eudicotyledons</taxon>
        <taxon>Gunneridae</taxon>
        <taxon>Pentapetalae</taxon>
        <taxon>rosids</taxon>
        <taxon>fabids</taxon>
        <taxon>Fabales</taxon>
        <taxon>Fabaceae</taxon>
        <taxon>Papilionoideae</taxon>
        <taxon>50 kb inversion clade</taxon>
        <taxon>NPAAA clade</taxon>
        <taxon>indigoferoid/millettioid clade</taxon>
        <taxon>Phaseoleae</taxon>
        <taxon>Glycine</taxon>
        <taxon>Glycine subgen. Soja</taxon>
    </lineage>
</organism>
<name>A0A0R0H8C8_SOYBN</name>
<dbReference type="PaxDb" id="3847-GLYMA13G44607.1"/>
<reference evidence="4" key="3">
    <citation type="submission" date="2018-07" db="EMBL/GenBank/DDBJ databases">
        <title>WGS assembly of Glycine max.</title>
        <authorList>
            <person name="Schmutz J."/>
            <person name="Cannon S."/>
            <person name="Schlueter J."/>
            <person name="Ma J."/>
            <person name="Mitros T."/>
            <person name="Nelson W."/>
            <person name="Hyten D."/>
            <person name="Song Q."/>
            <person name="Thelen J."/>
            <person name="Cheng J."/>
            <person name="Xu D."/>
            <person name="Hellsten U."/>
            <person name="May G."/>
            <person name="Yu Y."/>
            <person name="Sakurai T."/>
            <person name="Umezawa T."/>
            <person name="Bhattacharyya M."/>
            <person name="Sandhu D."/>
            <person name="Valliyodan B."/>
            <person name="Lindquist E."/>
            <person name="Peto M."/>
            <person name="Grant D."/>
            <person name="Shu S."/>
            <person name="Goodstein D."/>
            <person name="Barry K."/>
            <person name="Futrell-Griggs M."/>
            <person name="Abernathy B."/>
            <person name="Du J."/>
            <person name="Tian Z."/>
            <person name="Zhu L."/>
            <person name="Gill N."/>
            <person name="Joshi T."/>
            <person name="Libault M."/>
            <person name="Sethuraman A."/>
            <person name="Zhang X."/>
            <person name="Shinozaki K."/>
            <person name="Nguyen H."/>
            <person name="Wing R."/>
            <person name="Cregan P."/>
            <person name="Specht J."/>
            <person name="Grimwood J."/>
            <person name="Rokhsar D."/>
            <person name="Stacey G."/>
            <person name="Shoemaker R."/>
            <person name="Jackson S."/>
        </authorList>
    </citation>
    <scope>NUCLEOTIDE SEQUENCE</scope>
    <source>
        <tissue evidence="4">Callus</tissue>
    </source>
</reference>
<dbReference type="Proteomes" id="UP000008827">
    <property type="component" value="Chromosome 13"/>
</dbReference>
<sequence length="136" mass="15268">MNNPAVAVVTHVLHNKCDFPSVNGMEDLLVLSIGNRAQAKRMNNAVVDIALDGVFETTDQMLGNAFCWNRTDYVRIQDEEILHAVHRWEIVLLVEDVRDGSCCQIVHHQAIVDGGEVEGSEEARGRRRCEVRSSQQ</sequence>
<dbReference type="EMBL" id="CM000846">
    <property type="protein sequence ID" value="KRH23625.1"/>
    <property type="molecule type" value="Genomic_DNA"/>
</dbReference>
<dbReference type="GO" id="GO:0016787">
    <property type="term" value="F:hydrolase activity"/>
    <property type="evidence" value="ECO:0007669"/>
    <property type="project" value="UniProtKB-KW"/>
</dbReference>
<evidence type="ECO:0000256" key="1">
    <source>
        <dbReference type="ARBA" id="ARBA00010240"/>
    </source>
</evidence>
<dbReference type="InParanoid" id="A0A0R0H8C8"/>
<evidence type="ECO:0000313" key="6">
    <source>
        <dbReference type="Proteomes" id="UP000008827"/>
    </source>
</evidence>
<gene>
    <name evidence="4" type="ORF">GLYMA_13G368800</name>
</gene>